<dbReference type="Pfam" id="PF08019">
    <property type="entry name" value="EptA_B_N"/>
    <property type="match status" value="1"/>
</dbReference>
<evidence type="ECO:0000256" key="7">
    <source>
        <dbReference type="ARBA" id="ARBA00023136"/>
    </source>
</evidence>
<proteinExistence type="predicted"/>
<evidence type="ECO:0000256" key="6">
    <source>
        <dbReference type="ARBA" id="ARBA00022989"/>
    </source>
</evidence>
<evidence type="ECO:0000313" key="12">
    <source>
        <dbReference type="Proteomes" id="UP001158049"/>
    </source>
</evidence>
<feature type="transmembrane region" description="Helical" evidence="8">
    <location>
        <begin position="90"/>
        <end position="111"/>
    </location>
</feature>
<feature type="transmembrane region" description="Helical" evidence="8">
    <location>
        <begin position="162"/>
        <end position="180"/>
    </location>
</feature>
<evidence type="ECO:0000256" key="8">
    <source>
        <dbReference type="SAM" id="Phobius"/>
    </source>
</evidence>
<evidence type="ECO:0000259" key="10">
    <source>
        <dbReference type="Pfam" id="PF08019"/>
    </source>
</evidence>
<dbReference type="InterPro" id="IPR012549">
    <property type="entry name" value="EptA-like_N"/>
</dbReference>
<feature type="domain" description="Phosphoethanolamine transferase N-terminal" evidence="10">
    <location>
        <begin position="103"/>
        <end position="249"/>
    </location>
</feature>
<dbReference type="Proteomes" id="UP001158049">
    <property type="component" value="Unassembled WGS sequence"/>
</dbReference>
<keyword evidence="3" id="KW-0997">Cell inner membrane</keyword>
<dbReference type="EMBL" id="FXUL01000001">
    <property type="protein sequence ID" value="SMP43751.1"/>
    <property type="molecule type" value="Genomic_DNA"/>
</dbReference>
<keyword evidence="7 8" id="KW-0472">Membrane</keyword>
<protein>
    <submittedName>
        <fullName evidence="11">Phosphatidylethanolamine:Kdo2-lipid A phosphoethanolamine transferase</fullName>
    </submittedName>
</protein>
<feature type="transmembrane region" description="Helical" evidence="8">
    <location>
        <begin position="200"/>
        <end position="218"/>
    </location>
</feature>
<gene>
    <name evidence="11" type="ORF">SAMN06295970_101341</name>
</gene>
<evidence type="ECO:0000256" key="1">
    <source>
        <dbReference type="ARBA" id="ARBA00004429"/>
    </source>
</evidence>
<dbReference type="PANTHER" id="PTHR30443:SF0">
    <property type="entry name" value="PHOSPHOETHANOLAMINE TRANSFERASE EPTA"/>
    <property type="match status" value="1"/>
</dbReference>
<comment type="caution">
    <text evidence="11">The sequence shown here is derived from an EMBL/GenBank/DDBJ whole genome shotgun (WGS) entry which is preliminary data.</text>
</comment>
<evidence type="ECO:0000259" key="9">
    <source>
        <dbReference type="Pfam" id="PF00884"/>
    </source>
</evidence>
<keyword evidence="5 8" id="KW-0812">Transmembrane</keyword>
<accession>A0ABY1PRR2</accession>
<name>A0ABY1PRR2_9BURK</name>
<sequence>MLRIMPVGTNAPAEQNHNRTMRSATVRPIPRKQMKAAANQTRAQAAQRIVRFRSPVSFALLIATLFVAFFNLRFWQATAAAFSHGQAADVFFLATLGLVLTLLYAAALLMVPGNTLMIVVAGLLFPLGSMAAFCADSFGLAINSEMIRNVGATDSREALALFSPRIVIYAVCFGVLPQFLVARSRIAPLDLRGHLRHRLLFCAAALALAAPLVGVQASRFGDFATQRRDLHYLSVPGAAVQGLAEYANGRLQDAAGGTAAAAGMPRRIASPAAARPLLVFLVIGETARQMNFQLGGYGRPTNPGLSQVEGVHFFGNVTSCATTTAVSVPCMLSRLGREDFTLAAAARSPNVLSELARAGVEVSLRSNNSGSKGIAGDRRTLDFSESREKPFCDGASCLDGILTTGLEAELAARPAQGGPDRLVVFHQMGSHGPAYYERYPQSAERFTPACQSNDINRCSLDEIRNAYDNTIVYTDQLLTGQIALLRKVSDRFDTALIYLSDHGESLGENGVHLHGAPYEVAPGEQTRIPLIIWMSDAYRARFAIDGACMRGQLPRPYSHDNLYHTLLGAMGARTDFYRGAMDVMETCRATGN</sequence>
<dbReference type="CDD" id="cd16017">
    <property type="entry name" value="LptA"/>
    <property type="match status" value="1"/>
</dbReference>
<feature type="transmembrane region" description="Helical" evidence="8">
    <location>
        <begin position="52"/>
        <end position="70"/>
    </location>
</feature>
<evidence type="ECO:0000256" key="2">
    <source>
        <dbReference type="ARBA" id="ARBA00022475"/>
    </source>
</evidence>
<feature type="transmembrane region" description="Helical" evidence="8">
    <location>
        <begin position="118"/>
        <end position="142"/>
    </location>
</feature>
<evidence type="ECO:0000313" key="11">
    <source>
        <dbReference type="EMBL" id="SMP43751.1"/>
    </source>
</evidence>
<comment type="subcellular location">
    <subcellularLocation>
        <location evidence="1">Cell inner membrane</location>
        <topology evidence="1">Multi-pass membrane protein</topology>
    </subcellularLocation>
</comment>
<dbReference type="SUPFAM" id="SSF53649">
    <property type="entry name" value="Alkaline phosphatase-like"/>
    <property type="match status" value="1"/>
</dbReference>
<feature type="domain" description="Sulfatase N-terminal" evidence="9">
    <location>
        <begin position="279"/>
        <end position="572"/>
    </location>
</feature>
<dbReference type="PANTHER" id="PTHR30443">
    <property type="entry name" value="INNER MEMBRANE PROTEIN"/>
    <property type="match status" value="1"/>
</dbReference>
<evidence type="ECO:0000256" key="5">
    <source>
        <dbReference type="ARBA" id="ARBA00022692"/>
    </source>
</evidence>
<dbReference type="InterPro" id="IPR000917">
    <property type="entry name" value="Sulfatase_N"/>
</dbReference>
<evidence type="ECO:0000256" key="4">
    <source>
        <dbReference type="ARBA" id="ARBA00022679"/>
    </source>
</evidence>
<keyword evidence="2" id="KW-1003">Cell membrane</keyword>
<reference evidence="11 12" key="1">
    <citation type="submission" date="2017-05" db="EMBL/GenBank/DDBJ databases">
        <authorList>
            <person name="Varghese N."/>
            <person name="Submissions S."/>
        </authorList>
    </citation>
    <scope>NUCLEOTIDE SEQUENCE [LARGE SCALE GENOMIC DNA]</scope>
    <source>
        <strain evidence="11 12">DSM 26001</strain>
    </source>
</reference>
<keyword evidence="4 11" id="KW-0808">Transferase</keyword>
<dbReference type="InterPro" id="IPR040423">
    <property type="entry name" value="PEA_transferase"/>
</dbReference>
<organism evidence="11 12">
    <name type="scientific">Noviherbaspirillum suwonense</name>
    <dbReference type="NCBI Taxonomy" id="1224511"/>
    <lineage>
        <taxon>Bacteria</taxon>
        <taxon>Pseudomonadati</taxon>
        <taxon>Pseudomonadota</taxon>
        <taxon>Betaproteobacteria</taxon>
        <taxon>Burkholderiales</taxon>
        <taxon>Oxalobacteraceae</taxon>
        <taxon>Noviherbaspirillum</taxon>
    </lineage>
</organism>
<evidence type="ECO:0000256" key="3">
    <source>
        <dbReference type="ARBA" id="ARBA00022519"/>
    </source>
</evidence>
<dbReference type="InterPro" id="IPR058130">
    <property type="entry name" value="PEA_transf_C"/>
</dbReference>
<dbReference type="Gene3D" id="3.40.720.10">
    <property type="entry name" value="Alkaline Phosphatase, subunit A"/>
    <property type="match status" value="1"/>
</dbReference>
<dbReference type="InterPro" id="IPR017850">
    <property type="entry name" value="Alkaline_phosphatase_core_sf"/>
</dbReference>
<dbReference type="GO" id="GO:0016740">
    <property type="term" value="F:transferase activity"/>
    <property type="evidence" value="ECO:0007669"/>
    <property type="project" value="UniProtKB-KW"/>
</dbReference>
<keyword evidence="12" id="KW-1185">Reference proteome</keyword>
<keyword evidence="6 8" id="KW-1133">Transmembrane helix</keyword>
<dbReference type="Pfam" id="PF00884">
    <property type="entry name" value="Sulfatase"/>
    <property type="match status" value="1"/>
</dbReference>